<evidence type="ECO:0000256" key="4">
    <source>
        <dbReference type="ARBA" id="ARBA00022898"/>
    </source>
</evidence>
<dbReference type="SUPFAM" id="SSF53383">
    <property type="entry name" value="PLP-dependent transferases"/>
    <property type="match status" value="1"/>
</dbReference>
<dbReference type="Pfam" id="PF00282">
    <property type="entry name" value="Pyridoxal_deC"/>
    <property type="match status" value="1"/>
</dbReference>
<sequence>MDFNEEDFKSAAEKIASFIVEYDSILKNCTVANPVKPGDLYNSLDAKLPDSGEKSIDTLIGKVRDEISPRMVHWSHPENTAWYPAVAPKIIALGSMLENTLSCVGFSWSSSPALTELEQKVMDWLVDIYGLPEHYKFSASGTGGGCFQGTAGEAVLNACLAARGRFLSRKDVDPRKLIAYCSDQAHCSCSRAAQISLMQVRKVETNDEGIMTGELLLKQIEKDVADGFYPAFVAVTLGTTGICAFDDLKSIVEVLEAHYPNVWIHVDAAYAGPMFALKEYRHLISGIDKVDSFNTNLSKIGIGGFDSSPMWVKNRFDLTNNFVENPDYLRSHENEINDENVHQVNFRDWTLAFGRKFRAIRVWLAMEWFGVDGIKEHVRNHIKLATEFEDLILKNTQVFELIKPRSFGLVCFKLLTKNRLKNGNNKDHDDFVQRAKKQYGLIVTSAIWKDQTYLRASFNAFASNSNDVFNVFQKFVNLALSE</sequence>
<name>Q676D3_OIKDI</name>
<feature type="modified residue" description="N6-(pyridoxal phosphate)lysine" evidence="6">
    <location>
        <position position="299"/>
    </location>
</feature>
<dbReference type="AlphaFoldDB" id="Q676D3"/>
<evidence type="ECO:0000256" key="3">
    <source>
        <dbReference type="ARBA" id="ARBA00022793"/>
    </source>
</evidence>
<dbReference type="Gene3D" id="1.20.1340.10">
    <property type="entry name" value="dopa decarboxylase, N-terminal domain"/>
    <property type="match status" value="1"/>
</dbReference>
<dbReference type="InterPro" id="IPR015421">
    <property type="entry name" value="PyrdxlP-dep_Trfase_major"/>
</dbReference>
<dbReference type="Gene3D" id="3.40.640.10">
    <property type="entry name" value="Type I PLP-dependent aspartate aminotransferase-like (Major domain)"/>
    <property type="match status" value="1"/>
</dbReference>
<comment type="similarity">
    <text evidence="2 7">Belongs to the group II decarboxylase family.</text>
</comment>
<dbReference type="PANTHER" id="PTHR11999:SF70">
    <property type="entry name" value="MIP05841P"/>
    <property type="match status" value="1"/>
</dbReference>
<dbReference type="InterPro" id="IPR002129">
    <property type="entry name" value="PyrdxlP-dep_de-COase"/>
</dbReference>
<comment type="cofactor">
    <cofactor evidence="1 6 7">
        <name>pyridoxal 5'-phosphate</name>
        <dbReference type="ChEBI" id="CHEBI:597326"/>
    </cofactor>
</comment>
<protein>
    <submittedName>
        <fullName evidence="8">Alpha-methyldopa hypersensitive protein-like protein</fullName>
    </submittedName>
</protein>
<dbReference type="GO" id="GO:0016831">
    <property type="term" value="F:carboxy-lyase activity"/>
    <property type="evidence" value="ECO:0007669"/>
    <property type="project" value="UniProtKB-KW"/>
</dbReference>
<dbReference type="GO" id="GO:0019752">
    <property type="term" value="P:carboxylic acid metabolic process"/>
    <property type="evidence" value="ECO:0007669"/>
    <property type="project" value="InterPro"/>
</dbReference>
<dbReference type="PANTHER" id="PTHR11999">
    <property type="entry name" value="GROUP II PYRIDOXAL-5-PHOSPHATE DECARBOXYLASE"/>
    <property type="match status" value="1"/>
</dbReference>
<evidence type="ECO:0000256" key="7">
    <source>
        <dbReference type="RuleBase" id="RU000382"/>
    </source>
</evidence>
<evidence type="ECO:0000313" key="8">
    <source>
        <dbReference type="EMBL" id="AAS21343.1"/>
    </source>
</evidence>
<dbReference type="GO" id="GO:0042423">
    <property type="term" value="P:catecholamine biosynthetic process"/>
    <property type="evidence" value="ECO:0007669"/>
    <property type="project" value="UniProtKB-KW"/>
</dbReference>
<dbReference type="Gene3D" id="3.90.1150.10">
    <property type="entry name" value="Aspartate Aminotransferase, domain 1"/>
    <property type="match status" value="1"/>
</dbReference>
<dbReference type="InterPro" id="IPR015424">
    <property type="entry name" value="PyrdxlP-dep_Trfase"/>
</dbReference>
<evidence type="ECO:0000256" key="5">
    <source>
        <dbReference type="ARBA" id="ARBA00023239"/>
    </source>
</evidence>
<dbReference type="InterPro" id="IPR015422">
    <property type="entry name" value="PyrdxlP-dep_Trfase_small"/>
</dbReference>
<dbReference type="GO" id="GO:0030170">
    <property type="term" value="F:pyridoxal phosphate binding"/>
    <property type="evidence" value="ECO:0007669"/>
    <property type="project" value="InterPro"/>
</dbReference>
<reference evidence="8" key="1">
    <citation type="journal article" date="2004" name="Nature">
        <title>Hox cluster disintegration with persistent anteroposterior order of expression in Oikopleura dioica.</title>
        <authorList>
            <person name="Seo H.C."/>
            <person name="Edvardsen R.B."/>
            <person name="Maeland A.D."/>
            <person name="Bjordal M."/>
            <person name="Jensen M.F."/>
            <person name="Hansen A."/>
            <person name="Flaat M."/>
            <person name="Weissenbach J."/>
            <person name="Lehrach H."/>
            <person name="Wincker P."/>
            <person name="Reinhardt R."/>
            <person name="Chourrout D."/>
        </authorList>
    </citation>
    <scope>NUCLEOTIDE SEQUENCE</scope>
</reference>
<organism evidence="8">
    <name type="scientific">Oikopleura dioica</name>
    <name type="common">Tunicate</name>
    <dbReference type="NCBI Taxonomy" id="34765"/>
    <lineage>
        <taxon>Eukaryota</taxon>
        <taxon>Metazoa</taxon>
        <taxon>Chordata</taxon>
        <taxon>Tunicata</taxon>
        <taxon>Appendicularia</taxon>
        <taxon>Copelata</taxon>
        <taxon>Oikopleuridae</taxon>
        <taxon>Oikopleura</taxon>
    </lineage>
</organism>
<evidence type="ECO:0000256" key="1">
    <source>
        <dbReference type="ARBA" id="ARBA00001933"/>
    </source>
</evidence>
<dbReference type="GO" id="GO:0006520">
    <property type="term" value="P:amino acid metabolic process"/>
    <property type="evidence" value="ECO:0007669"/>
    <property type="project" value="InterPro"/>
</dbReference>
<evidence type="ECO:0000256" key="6">
    <source>
        <dbReference type="PIRSR" id="PIRSR602129-50"/>
    </source>
</evidence>
<dbReference type="GO" id="GO:0005737">
    <property type="term" value="C:cytoplasm"/>
    <property type="evidence" value="ECO:0007669"/>
    <property type="project" value="TreeGrafter"/>
</dbReference>
<evidence type="ECO:0000256" key="2">
    <source>
        <dbReference type="ARBA" id="ARBA00009533"/>
    </source>
</evidence>
<keyword evidence="4 6" id="KW-0663">Pyridoxal phosphate</keyword>
<keyword evidence="3" id="KW-0210">Decarboxylase</keyword>
<keyword evidence="5 7" id="KW-0456">Lyase</keyword>
<proteinExistence type="inferred from homology"/>
<dbReference type="InterPro" id="IPR010977">
    <property type="entry name" value="Aromatic_deC"/>
</dbReference>
<dbReference type="PRINTS" id="PR00800">
    <property type="entry name" value="YHDCRBOXLASE"/>
</dbReference>
<reference evidence="8" key="2">
    <citation type="journal article" date="2005" name="Curr. Biol.">
        <title>Remodelling of the homeobox gene complement in the tunicate Oikopleura dioica.</title>
        <authorList>
            <person name="Edvardsen R.B."/>
            <person name="Seo H.C."/>
            <person name="Jensen M.F."/>
            <person name="Mialon A."/>
            <person name="Mikhaleva J."/>
            <person name="Bjordal M."/>
            <person name="Cartry J."/>
            <person name="Reinhardt R."/>
            <person name="Weissenbach J."/>
            <person name="Wincker P."/>
            <person name="Chourrout D."/>
        </authorList>
    </citation>
    <scope>NUCLEOTIDE SEQUENCE</scope>
</reference>
<gene>
    <name evidence="8" type="ORF">002-23</name>
</gene>
<dbReference type="EMBL" id="AY449458">
    <property type="protein sequence ID" value="AAS21343.1"/>
    <property type="molecule type" value="Genomic_DNA"/>
</dbReference>
<accession>Q676D3</accession>